<keyword evidence="3" id="KW-1185">Reference proteome</keyword>
<name>A0A9P3C8Z5_9PEZI</name>
<reference evidence="2 3" key="1">
    <citation type="submission" date="2021-01" db="EMBL/GenBank/DDBJ databases">
        <title>Cercospora kikuchii MAFF 305040 whole genome shotgun sequence.</title>
        <authorList>
            <person name="Kashiwa T."/>
            <person name="Suzuki T."/>
        </authorList>
    </citation>
    <scope>NUCLEOTIDE SEQUENCE [LARGE SCALE GENOMIC DNA]</scope>
    <source>
        <strain evidence="2 3">MAFF 305040</strain>
    </source>
</reference>
<organism evidence="2 3">
    <name type="scientific">Cercospora kikuchii</name>
    <dbReference type="NCBI Taxonomy" id="84275"/>
    <lineage>
        <taxon>Eukaryota</taxon>
        <taxon>Fungi</taxon>
        <taxon>Dikarya</taxon>
        <taxon>Ascomycota</taxon>
        <taxon>Pezizomycotina</taxon>
        <taxon>Dothideomycetes</taxon>
        <taxon>Dothideomycetidae</taxon>
        <taxon>Mycosphaerellales</taxon>
        <taxon>Mycosphaerellaceae</taxon>
        <taxon>Cercospora</taxon>
    </lineage>
</organism>
<feature type="region of interest" description="Disordered" evidence="1">
    <location>
        <begin position="100"/>
        <end position="228"/>
    </location>
</feature>
<feature type="compositionally biased region" description="Low complexity" evidence="1">
    <location>
        <begin position="200"/>
        <end position="214"/>
    </location>
</feature>
<feature type="compositionally biased region" description="Basic and acidic residues" evidence="1">
    <location>
        <begin position="385"/>
        <end position="398"/>
    </location>
</feature>
<dbReference type="GeneID" id="68288734"/>
<comment type="caution">
    <text evidence="2">The sequence shown here is derived from an EMBL/GenBank/DDBJ whole genome shotgun (WGS) entry which is preliminary data.</text>
</comment>
<feature type="compositionally biased region" description="Basic residues" evidence="1">
    <location>
        <begin position="126"/>
        <end position="138"/>
    </location>
</feature>
<evidence type="ECO:0000313" key="3">
    <source>
        <dbReference type="Proteomes" id="UP000825890"/>
    </source>
</evidence>
<feature type="compositionally biased region" description="Polar residues" evidence="1">
    <location>
        <begin position="139"/>
        <end position="158"/>
    </location>
</feature>
<evidence type="ECO:0000313" key="2">
    <source>
        <dbReference type="EMBL" id="GIZ39789.1"/>
    </source>
</evidence>
<feature type="compositionally biased region" description="Basic and acidic residues" evidence="1">
    <location>
        <begin position="107"/>
        <end position="119"/>
    </location>
</feature>
<evidence type="ECO:0000256" key="1">
    <source>
        <dbReference type="SAM" id="MobiDB-lite"/>
    </source>
</evidence>
<gene>
    <name evidence="2" type="ORF">CKM354_000315900</name>
</gene>
<feature type="compositionally biased region" description="Basic and acidic residues" evidence="1">
    <location>
        <begin position="362"/>
        <end position="376"/>
    </location>
</feature>
<feature type="compositionally biased region" description="Polar residues" evidence="1">
    <location>
        <begin position="182"/>
        <end position="191"/>
    </location>
</feature>
<proteinExistence type="predicted"/>
<dbReference type="Proteomes" id="UP000825890">
    <property type="component" value="Unassembled WGS sequence"/>
</dbReference>
<dbReference type="EMBL" id="BOLY01000002">
    <property type="protein sequence ID" value="GIZ39789.1"/>
    <property type="molecule type" value="Genomic_DNA"/>
</dbReference>
<feature type="compositionally biased region" description="Basic and acidic residues" evidence="1">
    <location>
        <begin position="477"/>
        <end position="491"/>
    </location>
</feature>
<dbReference type="OrthoDB" id="10422840at2759"/>
<dbReference type="RefSeq" id="XP_044654276.1">
    <property type="nucleotide sequence ID" value="XM_044798341.1"/>
</dbReference>
<feature type="compositionally biased region" description="Basic and acidic residues" evidence="1">
    <location>
        <begin position="424"/>
        <end position="458"/>
    </location>
</feature>
<protein>
    <submittedName>
        <fullName evidence="2">Uncharacterized protein</fullName>
    </submittedName>
</protein>
<sequence length="491" mass="55287">MPRLRPPDFPPPPPVHWAYNLGSINATYDDYVERGFSEREMDQRRSVDGHTLWFTNWYHWVHHYFDLGGENAMAWFLSHYESEWLCHFRDQATLFRPPPPPRPFSYHCDDHSRPEDRPPRPSTSHRAGHGQQAHRRSHIVQQPLATQPRTAGTPSSRPDSNDSRARTYPRYAVPRSSSSRSKPVQATSQAPSGKGGIRGHVAAPAHRAAPRRAAVPPPPNISAPSRLLQGSGSRLVAAPYATVRESVARQRSRPPDYAMSSAKGVRDAHVHAPLKAIPARPARASTEQPPKEANPWASSHHANKEVGDTTVEPSRSEATTRPLPILMIDPSHDQEALQQQVNDLINGIEEQVRRGRHRSRSPRCDPERRYRDRESSRPIPSLPRGHRDEPLTPSDRRRGSTKVLRDPPPSKQPPARTHCPQPPSRDRASDRHLSQAPWCDDHDRANAHDRVAHDRVADTTDPSGVAPQHRQKYPSLHARDQSSDHGNDQSN</sequence>
<dbReference type="AlphaFoldDB" id="A0A9P3C8Z5"/>
<accession>A0A9P3C8Z5</accession>
<feature type="region of interest" description="Disordered" evidence="1">
    <location>
        <begin position="244"/>
        <end position="491"/>
    </location>
</feature>